<name>A0A830BUG3_9LAMI</name>
<feature type="non-terminal residue" evidence="2">
    <location>
        <position position="1"/>
    </location>
</feature>
<evidence type="ECO:0000313" key="3">
    <source>
        <dbReference type="Proteomes" id="UP000653305"/>
    </source>
</evidence>
<proteinExistence type="predicted"/>
<dbReference type="EMBL" id="BMAC01000160">
    <property type="protein sequence ID" value="GFP88044.1"/>
    <property type="molecule type" value="Genomic_DNA"/>
</dbReference>
<keyword evidence="1" id="KW-0472">Membrane</keyword>
<reference evidence="2" key="1">
    <citation type="submission" date="2020-07" db="EMBL/GenBank/DDBJ databases">
        <title>Ethylene signaling mediates host invasion by parasitic plants.</title>
        <authorList>
            <person name="Yoshida S."/>
        </authorList>
    </citation>
    <scope>NUCLEOTIDE SEQUENCE</scope>
    <source>
        <strain evidence="2">Okayama</strain>
    </source>
</reference>
<organism evidence="2 3">
    <name type="scientific">Phtheirospermum japonicum</name>
    <dbReference type="NCBI Taxonomy" id="374723"/>
    <lineage>
        <taxon>Eukaryota</taxon>
        <taxon>Viridiplantae</taxon>
        <taxon>Streptophyta</taxon>
        <taxon>Embryophyta</taxon>
        <taxon>Tracheophyta</taxon>
        <taxon>Spermatophyta</taxon>
        <taxon>Magnoliopsida</taxon>
        <taxon>eudicotyledons</taxon>
        <taxon>Gunneridae</taxon>
        <taxon>Pentapetalae</taxon>
        <taxon>asterids</taxon>
        <taxon>lamiids</taxon>
        <taxon>Lamiales</taxon>
        <taxon>Orobanchaceae</taxon>
        <taxon>Orobanchaceae incertae sedis</taxon>
        <taxon>Phtheirospermum</taxon>
    </lineage>
</organism>
<protein>
    <recommendedName>
        <fullName evidence="4">Transmembrane protein</fullName>
    </recommendedName>
</protein>
<keyword evidence="3" id="KW-1185">Reference proteome</keyword>
<feature type="transmembrane region" description="Helical" evidence="1">
    <location>
        <begin position="140"/>
        <end position="158"/>
    </location>
</feature>
<keyword evidence="1" id="KW-1133">Transmembrane helix</keyword>
<evidence type="ECO:0000313" key="2">
    <source>
        <dbReference type="EMBL" id="GFP88044.1"/>
    </source>
</evidence>
<evidence type="ECO:0008006" key="4">
    <source>
        <dbReference type="Google" id="ProtNLM"/>
    </source>
</evidence>
<keyword evidence="1" id="KW-0812">Transmembrane</keyword>
<dbReference type="AlphaFoldDB" id="A0A830BUG3"/>
<gene>
    <name evidence="2" type="ORF">PHJA_000948100</name>
</gene>
<comment type="caution">
    <text evidence="2">The sequence shown here is derived from an EMBL/GenBank/DDBJ whole genome shotgun (WGS) entry which is preliminary data.</text>
</comment>
<dbReference type="Proteomes" id="UP000653305">
    <property type="component" value="Unassembled WGS sequence"/>
</dbReference>
<feature type="transmembrane region" description="Helical" evidence="1">
    <location>
        <begin position="183"/>
        <end position="201"/>
    </location>
</feature>
<dbReference type="OrthoDB" id="1738566at2759"/>
<evidence type="ECO:0000256" key="1">
    <source>
        <dbReference type="SAM" id="Phobius"/>
    </source>
</evidence>
<accession>A0A830BUG3</accession>
<sequence>SLFSLRFESQYHHSFSTSSQFSITCQKKSIWDWEIRQSFQLQQIFLFRTSSRFSITCPEINSLCFKQEKSIWDWEIRQAHVRNSLHHRLKTRVCTEPLGLMLREFGAGNGNRGGNGFWNGFGFGWNGFDGWKRRRRSAKLGMVGILAICGVLGMWLVLDADADALFGGLGLIMFAVSGWDEELIRIGFWGSVAVLFWWVWFQRRRSFWHGLGVLEPQRRT</sequence>